<dbReference type="Pfam" id="PF09317">
    <property type="entry name" value="ACDH_C"/>
    <property type="match status" value="1"/>
</dbReference>
<dbReference type="Pfam" id="PF02771">
    <property type="entry name" value="Acyl-CoA_dh_N"/>
    <property type="match status" value="1"/>
</dbReference>
<keyword evidence="12" id="KW-1133">Transmembrane helix</keyword>
<dbReference type="Pfam" id="PF00441">
    <property type="entry name" value="Acyl-CoA_dh_1"/>
    <property type="match status" value="1"/>
</dbReference>
<dbReference type="InterPro" id="IPR013786">
    <property type="entry name" value="AcylCoA_DH/ox_N"/>
</dbReference>
<evidence type="ECO:0000256" key="11">
    <source>
        <dbReference type="ARBA" id="ARBA00049247"/>
    </source>
</evidence>
<comment type="cofactor">
    <cofactor evidence="1">
        <name>FAD</name>
        <dbReference type="ChEBI" id="CHEBI:57692"/>
    </cofactor>
</comment>
<comment type="catalytic activity">
    <reaction evidence="10">
        <text>a medium-chain 2,3-saturated fatty acyl-CoA + oxidized [electron-transfer flavoprotein] + H(+) = a medium-chain (2E)-enoyl-CoA + reduced [electron-transfer flavoprotein]</text>
        <dbReference type="Rhea" id="RHEA:14477"/>
        <dbReference type="Rhea" id="RHEA-COMP:10685"/>
        <dbReference type="Rhea" id="RHEA-COMP:10686"/>
        <dbReference type="ChEBI" id="CHEBI:15378"/>
        <dbReference type="ChEBI" id="CHEBI:57692"/>
        <dbReference type="ChEBI" id="CHEBI:58307"/>
        <dbReference type="ChEBI" id="CHEBI:83723"/>
        <dbReference type="ChEBI" id="CHEBI:83726"/>
        <dbReference type="EC" id="1.3.8.7"/>
    </reaction>
</comment>
<evidence type="ECO:0000256" key="9">
    <source>
        <dbReference type="ARBA" id="ARBA00023002"/>
    </source>
</evidence>
<evidence type="ECO:0000313" key="18">
    <source>
        <dbReference type="Proteomes" id="UP001430065"/>
    </source>
</evidence>
<proteinExistence type="inferred from homology"/>
<dbReference type="NCBIfam" id="NF007000">
    <property type="entry name" value="PRK09463.1"/>
    <property type="match status" value="1"/>
</dbReference>
<evidence type="ECO:0000256" key="6">
    <source>
        <dbReference type="ARBA" id="ARBA00020144"/>
    </source>
</evidence>
<feature type="transmembrane region" description="Helical" evidence="12">
    <location>
        <begin position="6"/>
        <end position="39"/>
    </location>
</feature>
<evidence type="ECO:0000313" key="17">
    <source>
        <dbReference type="EMBL" id="MBM7121546.1"/>
    </source>
</evidence>
<feature type="transmembrane region" description="Helical" evidence="12">
    <location>
        <begin position="46"/>
        <end position="67"/>
    </location>
</feature>
<dbReference type="SUPFAM" id="SSF56645">
    <property type="entry name" value="Acyl-CoA dehydrogenase NM domain-like"/>
    <property type="match status" value="1"/>
</dbReference>
<dbReference type="EMBL" id="JADIKC010000004">
    <property type="protein sequence ID" value="MBM7121546.1"/>
    <property type="molecule type" value="Genomic_DNA"/>
</dbReference>
<dbReference type="Proteomes" id="UP001430065">
    <property type="component" value="Unassembled WGS sequence"/>
</dbReference>
<accession>A0ABS2JRR6</accession>
<dbReference type="EC" id="1.3.8.8" evidence="5"/>
<comment type="caution">
    <text evidence="17">The sequence shown here is derived from an EMBL/GenBank/DDBJ whole genome shotgun (WGS) entry which is preliminary data.</text>
</comment>
<keyword evidence="8" id="KW-0274">FAD</keyword>
<comment type="similarity">
    <text evidence="3">Belongs to the acyl-CoA dehydrogenase family.</text>
</comment>
<keyword evidence="18" id="KW-1185">Reference proteome</keyword>
<evidence type="ECO:0000256" key="1">
    <source>
        <dbReference type="ARBA" id="ARBA00001974"/>
    </source>
</evidence>
<dbReference type="InterPro" id="IPR009100">
    <property type="entry name" value="AcylCoA_DH/oxidase_NM_dom_sf"/>
</dbReference>
<dbReference type="Pfam" id="PF02770">
    <property type="entry name" value="Acyl-CoA_dh_M"/>
    <property type="match status" value="1"/>
</dbReference>
<keyword evidence="12" id="KW-0472">Membrane</keyword>
<evidence type="ECO:0000256" key="12">
    <source>
        <dbReference type="SAM" id="Phobius"/>
    </source>
</evidence>
<protein>
    <recommendedName>
        <fullName evidence="6">Acyl-coenzyme A dehydrogenase</fullName>
        <ecNumber evidence="4">1.3.8.7</ecNumber>
        <ecNumber evidence="5">1.3.8.8</ecNumber>
    </recommendedName>
</protein>
<evidence type="ECO:0000256" key="7">
    <source>
        <dbReference type="ARBA" id="ARBA00022630"/>
    </source>
</evidence>
<dbReference type="InterPro" id="IPR015396">
    <property type="entry name" value="FadE_C"/>
</dbReference>
<sequence>MLLLGWIVALVVFFGFAFAGRGWLAWVLALAVLFLTWMVRGVDSPLLLYGLLIATALVALVTGWPPLRRALFARTLLPTLGRVMPRLGETERIALEAGTVWWDAQIFSGMPDWDYLLRFECKPLSEREQAFMDGPVTQLCAMLDDWQVEQQRDLPPEVWEFIKRERFFGMVLPESYGGLGMSEIGHSRVVTRIATRSVAAAVTVMVPNSLGPGELLLHYGTEEQKQRYLPRLADGREVPCFALTGPEAGSDAAATQSEGIVEWGEWDGQRVLGLRLNWNKRYITLAPVATLIGLAFRLKDPHGLLGGAEDRGITCALIARDLPGVVIGQHHDPMGVPFANGPTEGHDVFVPIDAIIGGVEQAGHGWRMLMESLAAGRSISLPALAVGAAQMATRICGAYATVREQFDTPIGRFEGIEEPLARIAGLTYLMTATRTLTCGALDAGEKPAVLGSIAKAYLTDAMREVVSDAMDIRAGAAIQRGPRNALSHMWMSVPIGITVEGANILTRSMIIYGQGAIRCHPWVQKLINAIAANDLKAVDTCTFGYINFVFTRGVRALLLALTGARLAKAPDSELARSYQHLTRFASAFALVSDTCMATLGGSLKRREKISGRLADALAWQYLAAATLKRYHDGPKLASHYDLARWGVALALYRTQEALRGVLDNLPSGVAAGFARLLVFPLGARFRPPSDRLGQRAARAILEDREARIHLTADIHVPGPQEPGLGQLEAALDKAVRALPVETKLRDAIRAGQLDRAAGEELGRHALAAGIISQAEYDALSEADEARNAVVQVDAFDADIYRQLR</sequence>
<dbReference type="InterPro" id="IPR006091">
    <property type="entry name" value="Acyl-CoA_Oxase/DH_mid-dom"/>
</dbReference>
<evidence type="ECO:0000259" key="15">
    <source>
        <dbReference type="Pfam" id="PF02771"/>
    </source>
</evidence>
<dbReference type="InterPro" id="IPR050741">
    <property type="entry name" value="Acyl-CoA_dehydrogenase"/>
</dbReference>
<dbReference type="InterPro" id="IPR037069">
    <property type="entry name" value="AcylCoA_DH/ox_N_sf"/>
</dbReference>
<dbReference type="Gene3D" id="1.20.140.10">
    <property type="entry name" value="Butyryl-CoA Dehydrogenase, subunit A, domain 3"/>
    <property type="match status" value="1"/>
</dbReference>
<evidence type="ECO:0000259" key="14">
    <source>
        <dbReference type="Pfam" id="PF02770"/>
    </source>
</evidence>
<reference evidence="17 18" key="1">
    <citation type="submission" date="2020-10" db="EMBL/GenBank/DDBJ databases">
        <title>Phylogeny of dyella-like bacteria.</title>
        <authorList>
            <person name="Fu J."/>
        </authorList>
    </citation>
    <scope>NUCLEOTIDE SEQUENCE [LARGE SCALE GENOMIC DNA]</scope>
    <source>
        <strain evidence="17 18">THG-B117</strain>
    </source>
</reference>
<dbReference type="NCBIfam" id="NF009586">
    <property type="entry name" value="PRK13026.1"/>
    <property type="match status" value="1"/>
</dbReference>
<organism evidence="17 18">
    <name type="scientific">Dyella kyungheensis</name>
    <dbReference type="NCBI Taxonomy" id="1242174"/>
    <lineage>
        <taxon>Bacteria</taxon>
        <taxon>Pseudomonadati</taxon>
        <taxon>Pseudomonadota</taxon>
        <taxon>Gammaproteobacteria</taxon>
        <taxon>Lysobacterales</taxon>
        <taxon>Rhodanobacteraceae</taxon>
        <taxon>Dyella</taxon>
    </lineage>
</organism>
<evidence type="ECO:0000259" key="16">
    <source>
        <dbReference type="Pfam" id="PF09317"/>
    </source>
</evidence>
<feature type="domain" description="Acyl-CoA dehydrogenase C-terminal bacterial-type" evidence="16">
    <location>
        <begin position="517"/>
        <end position="795"/>
    </location>
</feature>
<feature type="domain" description="Acyl-CoA dehydrogenase/oxidase N-terminal" evidence="15">
    <location>
        <begin position="144"/>
        <end position="235"/>
    </location>
</feature>
<evidence type="ECO:0000256" key="2">
    <source>
        <dbReference type="ARBA" id="ARBA00005005"/>
    </source>
</evidence>
<name>A0ABS2JRR6_9GAMM</name>
<dbReference type="InterPro" id="IPR009075">
    <property type="entry name" value="AcylCo_DH/oxidase_C"/>
</dbReference>
<evidence type="ECO:0000256" key="4">
    <source>
        <dbReference type="ARBA" id="ARBA00012033"/>
    </source>
</evidence>
<comment type="pathway">
    <text evidence="2">Lipid metabolism; fatty acid beta-oxidation.</text>
</comment>
<feature type="domain" description="Acyl-CoA oxidase/dehydrogenase middle" evidence="14">
    <location>
        <begin position="240"/>
        <end position="339"/>
    </location>
</feature>
<dbReference type="InterPro" id="IPR036250">
    <property type="entry name" value="AcylCo_DH-like_C"/>
</dbReference>
<evidence type="ECO:0000256" key="8">
    <source>
        <dbReference type="ARBA" id="ARBA00022827"/>
    </source>
</evidence>
<dbReference type="SUPFAM" id="SSF47203">
    <property type="entry name" value="Acyl-CoA dehydrogenase C-terminal domain-like"/>
    <property type="match status" value="1"/>
</dbReference>
<keyword evidence="9" id="KW-0560">Oxidoreductase</keyword>
<evidence type="ECO:0000256" key="5">
    <source>
        <dbReference type="ARBA" id="ARBA00012040"/>
    </source>
</evidence>
<comment type="catalytic activity">
    <reaction evidence="11">
        <text>a long-chain 2,3-saturated fatty acyl-CoA + oxidized [electron-transfer flavoprotein] + H(+) = a long-chain (2E)-enoyl-CoA + reduced [electron-transfer flavoprotein]</text>
        <dbReference type="Rhea" id="RHEA:17721"/>
        <dbReference type="Rhea" id="RHEA-COMP:10685"/>
        <dbReference type="Rhea" id="RHEA-COMP:10686"/>
        <dbReference type="ChEBI" id="CHEBI:15378"/>
        <dbReference type="ChEBI" id="CHEBI:57692"/>
        <dbReference type="ChEBI" id="CHEBI:58307"/>
        <dbReference type="ChEBI" id="CHEBI:83721"/>
        <dbReference type="ChEBI" id="CHEBI:83727"/>
        <dbReference type="EC" id="1.3.8.8"/>
    </reaction>
</comment>
<dbReference type="Gene3D" id="2.40.110.10">
    <property type="entry name" value="Butyryl-CoA Dehydrogenase, subunit A, domain 2"/>
    <property type="match status" value="1"/>
</dbReference>
<evidence type="ECO:0000256" key="3">
    <source>
        <dbReference type="ARBA" id="ARBA00009347"/>
    </source>
</evidence>
<dbReference type="EC" id="1.3.8.7" evidence="4"/>
<evidence type="ECO:0000256" key="10">
    <source>
        <dbReference type="ARBA" id="ARBA00047882"/>
    </source>
</evidence>
<dbReference type="RefSeq" id="WP_204636012.1">
    <property type="nucleotide sequence ID" value="NZ_JADIKC010000004.1"/>
</dbReference>
<keyword evidence="7" id="KW-0285">Flavoprotein</keyword>
<dbReference type="PANTHER" id="PTHR48083:SF33">
    <property type="entry name" value="ACYL-COENZYME A DEHYDROGENASE"/>
    <property type="match status" value="1"/>
</dbReference>
<dbReference type="PANTHER" id="PTHR48083">
    <property type="entry name" value="MEDIUM-CHAIN SPECIFIC ACYL-COA DEHYDROGENASE, MITOCHONDRIAL-RELATED"/>
    <property type="match status" value="1"/>
</dbReference>
<dbReference type="InterPro" id="IPR046373">
    <property type="entry name" value="Acyl-CoA_Oxase/DH_mid-dom_sf"/>
</dbReference>
<keyword evidence="12" id="KW-0812">Transmembrane</keyword>
<evidence type="ECO:0000259" key="13">
    <source>
        <dbReference type="Pfam" id="PF00441"/>
    </source>
</evidence>
<gene>
    <name evidence="17" type="ORF">ISP20_10305</name>
</gene>
<dbReference type="Gene3D" id="1.10.540.10">
    <property type="entry name" value="Acyl-CoA dehydrogenase/oxidase, N-terminal domain"/>
    <property type="match status" value="1"/>
</dbReference>
<feature type="domain" description="Acyl-CoA dehydrogenase/oxidase C-terminal" evidence="13">
    <location>
        <begin position="363"/>
        <end position="510"/>
    </location>
</feature>